<dbReference type="SUPFAM" id="SSF52172">
    <property type="entry name" value="CheY-like"/>
    <property type="match status" value="1"/>
</dbReference>
<dbReference type="InterPro" id="IPR001789">
    <property type="entry name" value="Sig_transdc_resp-reg_receiver"/>
</dbReference>
<accession>A0A432YAF6</accession>
<dbReference type="InterPro" id="IPR039420">
    <property type="entry name" value="WalR-like"/>
</dbReference>
<comment type="caution">
    <text evidence="6">The sequence shown here is derived from an EMBL/GenBank/DDBJ whole genome shotgun (WGS) entry which is preliminary data.</text>
</comment>
<dbReference type="OrthoDB" id="9802426at2"/>
<keyword evidence="2" id="KW-0597">Phosphoprotein</keyword>
<dbReference type="PROSITE" id="PS51755">
    <property type="entry name" value="OMPR_PHOB"/>
    <property type="match status" value="1"/>
</dbReference>
<evidence type="ECO:0000313" key="7">
    <source>
        <dbReference type="Proteomes" id="UP000288259"/>
    </source>
</evidence>
<dbReference type="RefSeq" id="WP_126755400.1">
    <property type="nucleotide sequence ID" value="NZ_PIPY01000013.1"/>
</dbReference>
<keyword evidence="7" id="KW-1185">Reference proteome</keyword>
<dbReference type="CDD" id="cd00383">
    <property type="entry name" value="trans_reg_C"/>
    <property type="match status" value="1"/>
</dbReference>
<organism evidence="6 7">
    <name type="scientific">Pseudidiomarina insulisalsae</name>
    <dbReference type="NCBI Taxonomy" id="575789"/>
    <lineage>
        <taxon>Bacteria</taxon>
        <taxon>Pseudomonadati</taxon>
        <taxon>Pseudomonadota</taxon>
        <taxon>Gammaproteobacteria</taxon>
        <taxon>Alteromonadales</taxon>
        <taxon>Idiomarinaceae</taxon>
        <taxon>Pseudidiomarina</taxon>
    </lineage>
</organism>
<dbReference type="PROSITE" id="PS50110">
    <property type="entry name" value="RESPONSE_REGULATORY"/>
    <property type="match status" value="1"/>
</dbReference>
<dbReference type="PANTHER" id="PTHR48111:SF50">
    <property type="entry name" value="KDP OPERON TRANSCRIPTIONAL REGULATORY PROTEIN KDPE"/>
    <property type="match status" value="1"/>
</dbReference>
<evidence type="ECO:0000259" key="4">
    <source>
        <dbReference type="PROSITE" id="PS50110"/>
    </source>
</evidence>
<dbReference type="Pfam" id="PF00486">
    <property type="entry name" value="Trans_reg_C"/>
    <property type="match status" value="1"/>
</dbReference>
<evidence type="ECO:0000313" key="6">
    <source>
        <dbReference type="EMBL" id="RUO57891.1"/>
    </source>
</evidence>
<feature type="DNA-binding region" description="OmpR/PhoB-type" evidence="3">
    <location>
        <begin position="132"/>
        <end position="231"/>
    </location>
</feature>
<dbReference type="PANTHER" id="PTHR48111">
    <property type="entry name" value="REGULATOR OF RPOS"/>
    <property type="match status" value="1"/>
</dbReference>
<protein>
    <submittedName>
        <fullName evidence="6">DNA-binding response regulator</fullName>
    </submittedName>
</protein>
<proteinExistence type="predicted"/>
<gene>
    <name evidence="6" type="ORF">CWI71_11425</name>
</gene>
<sequence>MKHSKAKCLIIEDEPRIRAFIRISLQAEGFEVFETATFATALEMFQHLDCDLIILDLGLPDGDGQDLIHSLRKAKGTPILVLSARDDEEEKVRALEAGANDYLTKPFGIRELLARLKVLIRDNTNVHPIETRQALLFHDFSIDYSQHKVVLGSRTIKLSPKEFELLWLLASNHQRLIPQKDILTRVWGPQHKQDLHYLRIFISQLRRKLGDDSREPQFIETLPGVGYRFLLAPQR</sequence>
<name>A0A432YAF6_9GAMM</name>
<reference evidence="7" key="1">
    <citation type="journal article" date="2018" name="Front. Microbiol.">
        <title>Genome-Based Analysis Reveals the Taxonomy and Diversity of the Family Idiomarinaceae.</title>
        <authorList>
            <person name="Liu Y."/>
            <person name="Lai Q."/>
            <person name="Shao Z."/>
        </authorList>
    </citation>
    <scope>NUCLEOTIDE SEQUENCE [LARGE SCALE GENOMIC DNA]</scope>
    <source>
        <strain evidence="7">CVS-6</strain>
    </source>
</reference>
<feature type="modified residue" description="4-aspartylphosphate" evidence="2">
    <location>
        <position position="56"/>
    </location>
</feature>
<feature type="domain" description="Response regulatory" evidence="4">
    <location>
        <begin position="7"/>
        <end position="120"/>
    </location>
</feature>
<dbReference type="EMBL" id="PIPY01000013">
    <property type="protein sequence ID" value="RUO57891.1"/>
    <property type="molecule type" value="Genomic_DNA"/>
</dbReference>
<dbReference type="InterPro" id="IPR036388">
    <property type="entry name" value="WH-like_DNA-bd_sf"/>
</dbReference>
<dbReference type="GO" id="GO:0005829">
    <property type="term" value="C:cytosol"/>
    <property type="evidence" value="ECO:0007669"/>
    <property type="project" value="TreeGrafter"/>
</dbReference>
<dbReference type="GO" id="GO:0000976">
    <property type="term" value="F:transcription cis-regulatory region binding"/>
    <property type="evidence" value="ECO:0007669"/>
    <property type="project" value="TreeGrafter"/>
</dbReference>
<dbReference type="Gene3D" id="6.10.250.690">
    <property type="match status" value="1"/>
</dbReference>
<dbReference type="InterPro" id="IPR011006">
    <property type="entry name" value="CheY-like_superfamily"/>
</dbReference>
<evidence type="ECO:0000256" key="2">
    <source>
        <dbReference type="PROSITE-ProRule" id="PRU00169"/>
    </source>
</evidence>
<dbReference type="GO" id="GO:0000156">
    <property type="term" value="F:phosphorelay response regulator activity"/>
    <property type="evidence" value="ECO:0007669"/>
    <property type="project" value="TreeGrafter"/>
</dbReference>
<dbReference type="InterPro" id="IPR001867">
    <property type="entry name" value="OmpR/PhoB-type_DNA-bd"/>
</dbReference>
<dbReference type="SMART" id="SM00862">
    <property type="entry name" value="Trans_reg_C"/>
    <property type="match status" value="1"/>
</dbReference>
<evidence type="ECO:0000256" key="1">
    <source>
        <dbReference type="ARBA" id="ARBA00023125"/>
    </source>
</evidence>
<dbReference type="Gene3D" id="3.40.50.2300">
    <property type="match status" value="1"/>
</dbReference>
<dbReference type="AlphaFoldDB" id="A0A432YAF6"/>
<dbReference type="GO" id="GO:0032993">
    <property type="term" value="C:protein-DNA complex"/>
    <property type="evidence" value="ECO:0007669"/>
    <property type="project" value="TreeGrafter"/>
</dbReference>
<evidence type="ECO:0000259" key="5">
    <source>
        <dbReference type="PROSITE" id="PS51755"/>
    </source>
</evidence>
<dbReference type="Proteomes" id="UP000288259">
    <property type="component" value="Unassembled WGS sequence"/>
</dbReference>
<dbReference type="Pfam" id="PF00072">
    <property type="entry name" value="Response_reg"/>
    <property type="match status" value="1"/>
</dbReference>
<keyword evidence="1 3" id="KW-0238">DNA-binding</keyword>
<dbReference type="Gene3D" id="1.10.10.10">
    <property type="entry name" value="Winged helix-like DNA-binding domain superfamily/Winged helix DNA-binding domain"/>
    <property type="match status" value="1"/>
</dbReference>
<feature type="domain" description="OmpR/PhoB-type" evidence="5">
    <location>
        <begin position="132"/>
        <end position="231"/>
    </location>
</feature>
<dbReference type="GO" id="GO:0006355">
    <property type="term" value="P:regulation of DNA-templated transcription"/>
    <property type="evidence" value="ECO:0007669"/>
    <property type="project" value="InterPro"/>
</dbReference>
<evidence type="ECO:0000256" key="3">
    <source>
        <dbReference type="PROSITE-ProRule" id="PRU01091"/>
    </source>
</evidence>
<dbReference type="SMART" id="SM00448">
    <property type="entry name" value="REC"/>
    <property type="match status" value="1"/>
</dbReference>